<keyword evidence="5" id="KW-0812">Transmembrane</keyword>
<dbReference type="PANTHER" id="PTHR13806:SF31">
    <property type="entry name" value="FLOTILLIN-LIKE PROTEIN 1-RELATED"/>
    <property type="match status" value="1"/>
</dbReference>
<feature type="domain" description="Band 7" evidence="6">
    <location>
        <begin position="40"/>
        <end position="184"/>
    </location>
</feature>
<dbReference type="Pfam" id="PF01145">
    <property type="entry name" value="Band_7"/>
    <property type="match status" value="1"/>
</dbReference>
<sequence>MLASSPPMLAYLNLVEPIFGVVCVIAIVLVYLFNYVFYTAKEDEALIIHRHAKPAEPEVSFTRAVLPRFLDKADRVDLSPKRIEISRSGREGMLCRDGIRADITITFSLRVNHTAEDVIKAASLQYDTGASTQQRLEETFHGGFHDALKAVGAQFDFLELLNNPDEFRDRLLSALDTDLSGYVITETVVTHLEQSPLSHLDEDNIVDAAGVRKAKKLAAQEDDGTDGHAREHG</sequence>
<dbReference type="InterPro" id="IPR001107">
    <property type="entry name" value="Band_7"/>
</dbReference>
<keyword evidence="4 5" id="KW-0472">Membrane</keyword>
<feature type="transmembrane region" description="Helical" evidence="5">
    <location>
        <begin position="18"/>
        <end position="38"/>
    </location>
</feature>
<comment type="caution">
    <text evidence="7">The sequence shown here is derived from an EMBL/GenBank/DDBJ whole genome shotgun (WGS) entry which is preliminary data.</text>
</comment>
<evidence type="ECO:0000256" key="3">
    <source>
        <dbReference type="ARBA" id="ARBA00022475"/>
    </source>
</evidence>
<evidence type="ECO:0000256" key="1">
    <source>
        <dbReference type="ARBA" id="ARBA00004236"/>
    </source>
</evidence>
<dbReference type="Gene3D" id="3.30.479.30">
    <property type="entry name" value="Band 7 domain"/>
    <property type="match status" value="1"/>
</dbReference>
<comment type="similarity">
    <text evidence="2">Belongs to the band 7/mec-2 family. Flotillin subfamily.</text>
</comment>
<evidence type="ECO:0000259" key="6">
    <source>
        <dbReference type="Pfam" id="PF01145"/>
    </source>
</evidence>
<dbReference type="InterPro" id="IPR036013">
    <property type="entry name" value="Band_7/SPFH_dom_sf"/>
</dbReference>
<organism evidence="7 8">
    <name type="scientific">Salinactinospora qingdaonensis</name>
    <dbReference type="NCBI Taxonomy" id="702744"/>
    <lineage>
        <taxon>Bacteria</taxon>
        <taxon>Bacillati</taxon>
        <taxon>Actinomycetota</taxon>
        <taxon>Actinomycetes</taxon>
        <taxon>Streptosporangiales</taxon>
        <taxon>Nocardiopsidaceae</taxon>
        <taxon>Salinactinospora</taxon>
    </lineage>
</organism>
<evidence type="ECO:0000256" key="2">
    <source>
        <dbReference type="ARBA" id="ARBA00007161"/>
    </source>
</evidence>
<accession>A0ABP7EWJ2</accession>
<gene>
    <name evidence="7" type="ORF">GCM10022402_03920</name>
</gene>
<protein>
    <recommendedName>
        <fullName evidence="6">Band 7 domain-containing protein</fullName>
    </recommendedName>
</protein>
<evidence type="ECO:0000313" key="8">
    <source>
        <dbReference type="Proteomes" id="UP001500908"/>
    </source>
</evidence>
<dbReference type="InterPro" id="IPR027705">
    <property type="entry name" value="Flotillin_fam"/>
</dbReference>
<evidence type="ECO:0000313" key="7">
    <source>
        <dbReference type="EMBL" id="GAA3726429.1"/>
    </source>
</evidence>
<dbReference type="Proteomes" id="UP001500908">
    <property type="component" value="Unassembled WGS sequence"/>
</dbReference>
<dbReference type="PANTHER" id="PTHR13806">
    <property type="entry name" value="FLOTILLIN-RELATED"/>
    <property type="match status" value="1"/>
</dbReference>
<reference evidence="8" key="1">
    <citation type="journal article" date="2019" name="Int. J. Syst. Evol. Microbiol.">
        <title>The Global Catalogue of Microorganisms (GCM) 10K type strain sequencing project: providing services to taxonomists for standard genome sequencing and annotation.</title>
        <authorList>
            <consortium name="The Broad Institute Genomics Platform"/>
            <consortium name="The Broad Institute Genome Sequencing Center for Infectious Disease"/>
            <person name="Wu L."/>
            <person name="Ma J."/>
        </authorList>
    </citation>
    <scope>NUCLEOTIDE SEQUENCE [LARGE SCALE GENOMIC DNA]</scope>
    <source>
        <strain evidence="8">JCM 17137</strain>
    </source>
</reference>
<keyword evidence="3" id="KW-1003">Cell membrane</keyword>
<dbReference type="EMBL" id="BAABDD010000001">
    <property type="protein sequence ID" value="GAA3726429.1"/>
    <property type="molecule type" value="Genomic_DNA"/>
</dbReference>
<dbReference type="SUPFAM" id="SSF117892">
    <property type="entry name" value="Band 7/SPFH domain"/>
    <property type="match status" value="1"/>
</dbReference>
<comment type="subcellular location">
    <subcellularLocation>
        <location evidence="1">Cell membrane</location>
    </subcellularLocation>
</comment>
<keyword evidence="8" id="KW-1185">Reference proteome</keyword>
<keyword evidence="5" id="KW-1133">Transmembrane helix</keyword>
<dbReference type="RefSeq" id="WP_344966602.1">
    <property type="nucleotide sequence ID" value="NZ_BAABDD010000001.1"/>
</dbReference>
<proteinExistence type="inferred from homology"/>
<evidence type="ECO:0000256" key="4">
    <source>
        <dbReference type="ARBA" id="ARBA00023136"/>
    </source>
</evidence>
<name>A0ABP7EWJ2_9ACTN</name>
<evidence type="ECO:0000256" key="5">
    <source>
        <dbReference type="SAM" id="Phobius"/>
    </source>
</evidence>